<keyword evidence="3" id="KW-0496">Mitochondrion</keyword>
<dbReference type="Pfam" id="PF02238">
    <property type="entry name" value="COX7a"/>
    <property type="match status" value="1"/>
</dbReference>
<evidence type="ECO:0000313" key="7">
    <source>
        <dbReference type="Proteomes" id="UP001362899"/>
    </source>
</evidence>
<comment type="caution">
    <text evidence="6">The sequence shown here is derived from an EMBL/GenBank/DDBJ whole genome shotgun (WGS) entry which is preliminary data.</text>
</comment>
<feature type="transmembrane region" description="Helical" evidence="5">
    <location>
        <begin position="39"/>
        <end position="59"/>
    </location>
</feature>
<dbReference type="InterPro" id="IPR039297">
    <property type="entry name" value="COX7a"/>
</dbReference>
<dbReference type="Proteomes" id="UP001362899">
    <property type="component" value="Unassembled WGS sequence"/>
</dbReference>
<comment type="subcellular location">
    <subcellularLocation>
        <location evidence="1">Mitochondrion inner membrane</location>
    </subcellularLocation>
</comment>
<evidence type="ECO:0000256" key="5">
    <source>
        <dbReference type="SAM" id="Phobius"/>
    </source>
</evidence>
<evidence type="ECO:0000313" key="6">
    <source>
        <dbReference type="EMBL" id="GMM50523.1"/>
    </source>
</evidence>
<reference evidence="6 7" key="1">
    <citation type="journal article" date="2023" name="Elife">
        <title>Identification of key yeast species and microbe-microbe interactions impacting larval growth of Drosophila in the wild.</title>
        <authorList>
            <person name="Mure A."/>
            <person name="Sugiura Y."/>
            <person name="Maeda R."/>
            <person name="Honda K."/>
            <person name="Sakurai N."/>
            <person name="Takahashi Y."/>
            <person name="Watada M."/>
            <person name="Katoh T."/>
            <person name="Gotoh A."/>
            <person name="Gotoh Y."/>
            <person name="Taniguchi I."/>
            <person name="Nakamura K."/>
            <person name="Hayashi T."/>
            <person name="Katayama T."/>
            <person name="Uemura T."/>
            <person name="Hattori Y."/>
        </authorList>
    </citation>
    <scope>NUCLEOTIDE SEQUENCE [LARGE SCALE GENOMIC DNA]</scope>
    <source>
        <strain evidence="6 7">SB-73</strain>
    </source>
</reference>
<evidence type="ECO:0000256" key="3">
    <source>
        <dbReference type="ARBA" id="ARBA00023128"/>
    </source>
</evidence>
<keyword evidence="5" id="KW-1133">Transmembrane helix</keyword>
<keyword evidence="7" id="KW-1185">Reference proteome</keyword>
<sequence>MLRYQQQPMPSTDRILKYQKIYQSKPNVPLWMRTPRSKLIVYPFYALFAYSCVAMPLYYTGLAMAGKKNE</sequence>
<keyword evidence="4 5" id="KW-0472">Membrane</keyword>
<gene>
    <name evidence="6" type="ORF">DASB73_014810</name>
</gene>
<keyword evidence="2" id="KW-0999">Mitochondrion inner membrane</keyword>
<name>A0AAV5RGF9_STABA</name>
<dbReference type="AlphaFoldDB" id="A0AAV5RGF9"/>
<evidence type="ECO:0000256" key="2">
    <source>
        <dbReference type="ARBA" id="ARBA00022792"/>
    </source>
</evidence>
<proteinExistence type="predicted"/>
<dbReference type="EMBL" id="BTGC01000003">
    <property type="protein sequence ID" value="GMM50523.1"/>
    <property type="molecule type" value="Genomic_DNA"/>
</dbReference>
<keyword evidence="5" id="KW-0812">Transmembrane</keyword>
<organism evidence="6 7">
    <name type="scientific">Starmerella bacillaris</name>
    <name type="common">Yeast</name>
    <name type="synonym">Candida zemplinina</name>
    <dbReference type="NCBI Taxonomy" id="1247836"/>
    <lineage>
        <taxon>Eukaryota</taxon>
        <taxon>Fungi</taxon>
        <taxon>Dikarya</taxon>
        <taxon>Ascomycota</taxon>
        <taxon>Saccharomycotina</taxon>
        <taxon>Dipodascomycetes</taxon>
        <taxon>Dipodascales</taxon>
        <taxon>Trichomonascaceae</taxon>
        <taxon>Starmerella</taxon>
    </lineage>
</organism>
<accession>A0AAV5RGF9</accession>
<dbReference type="GO" id="GO:0005743">
    <property type="term" value="C:mitochondrial inner membrane"/>
    <property type="evidence" value="ECO:0007669"/>
    <property type="project" value="UniProtKB-SubCell"/>
</dbReference>
<protein>
    <submittedName>
        <fullName evidence="6">Cytochrome c oxidase subunit VII</fullName>
    </submittedName>
</protein>
<evidence type="ECO:0000256" key="1">
    <source>
        <dbReference type="ARBA" id="ARBA00004273"/>
    </source>
</evidence>
<evidence type="ECO:0000256" key="4">
    <source>
        <dbReference type="ARBA" id="ARBA00023136"/>
    </source>
</evidence>